<evidence type="ECO:0000313" key="2">
    <source>
        <dbReference type="Proteomes" id="UP001239213"/>
    </source>
</evidence>
<keyword evidence="2" id="KW-1185">Reference proteome</keyword>
<sequence length="82" mass="9268">MSQSTSTKDLASDSYYPDGPKSVEFQIHSNLTSSSRLLGALERRLPRGSYTVEMRHNIYTVRVDSARVPSEWSSSKTVQHHL</sequence>
<accession>A0AAI9VAJ2</accession>
<proteinExistence type="predicted"/>
<dbReference type="EMBL" id="MPDP01000112">
    <property type="protein sequence ID" value="KAK1480000.1"/>
    <property type="molecule type" value="Genomic_DNA"/>
</dbReference>
<reference evidence="1" key="1">
    <citation type="submission" date="2016-11" db="EMBL/GenBank/DDBJ databases">
        <title>The genome sequence of Colletotrichum cuscutae.</title>
        <authorList>
            <person name="Baroncelli R."/>
        </authorList>
    </citation>
    <scope>NUCLEOTIDE SEQUENCE</scope>
    <source>
        <strain evidence="1">IMI 304802</strain>
    </source>
</reference>
<comment type="caution">
    <text evidence="1">The sequence shown here is derived from an EMBL/GenBank/DDBJ whole genome shotgun (WGS) entry which is preliminary data.</text>
</comment>
<dbReference type="AlphaFoldDB" id="A0AAI9VAJ2"/>
<protein>
    <submittedName>
        <fullName evidence="1">Uncharacterized protein</fullName>
    </submittedName>
</protein>
<organism evidence="1 2">
    <name type="scientific">Colletotrichum cuscutae</name>
    <dbReference type="NCBI Taxonomy" id="1209917"/>
    <lineage>
        <taxon>Eukaryota</taxon>
        <taxon>Fungi</taxon>
        <taxon>Dikarya</taxon>
        <taxon>Ascomycota</taxon>
        <taxon>Pezizomycotina</taxon>
        <taxon>Sordariomycetes</taxon>
        <taxon>Hypocreomycetidae</taxon>
        <taxon>Glomerellales</taxon>
        <taxon>Glomerellaceae</taxon>
        <taxon>Colletotrichum</taxon>
        <taxon>Colletotrichum acutatum species complex</taxon>
    </lineage>
</organism>
<name>A0AAI9VAJ2_9PEZI</name>
<gene>
    <name evidence="1" type="ORF">CCUS01_00554</name>
</gene>
<dbReference type="Proteomes" id="UP001239213">
    <property type="component" value="Unassembled WGS sequence"/>
</dbReference>
<evidence type="ECO:0000313" key="1">
    <source>
        <dbReference type="EMBL" id="KAK1480000.1"/>
    </source>
</evidence>